<comment type="similarity">
    <text evidence="1">Belongs to the peptidase C56 family.</text>
</comment>
<dbReference type="PANTHER" id="PTHR42733">
    <property type="entry name" value="DJ-1 PROTEIN"/>
    <property type="match status" value="1"/>
</dbReference>
<dbReference type="GeneID" id="91418178"/>
<dbReference type="InterPro" id="IPR029062">
    <property type="entry name" value="Class_I_gatase-like"/>
</dbReference>
<dbReference type="Pfam" id="PF01965">
    <property type="entry name" value="DJ-1_PfpI"/>
    <property type="match status" value="2"/>
</dbReference>
<dbReference type="PANTHER" id="PTHR42733:SF2">
    <property type="entry name" value="DJ-1_THIJ_PFPI FAMILY PROTEIN"/>
    <property type="match status" value="1"/>
</dbReference>
<sequence>MARVLIIASDGTAIDHLDYAYFRMLEEGFEVTIAAPRKGQVKSSVHWGGPDTYHYCIERPGYVLPAHASFDEIDPTEYDGLLLPGGRAPEFLRNDERCVSIVRHFIESEKPVASLCHGPLLLLAAGVTGRRMACADDIAVDVTTSKNTYVENKGEIPGQPDHVVDGNIVTARGWWHYHSWVREFLNLLQERGIKLLSVPASSPSRVLILAGEHSSAGQLSYALERTLEAGHSAAVAAPEKTVLKTLIDPREEGWDPSEETPGPYTFESLGFLIPSDLAIDEVDPSEFDALLIPGGRATEYLRNIQGFRDTVRHFVERDKPIGAIAEGARLLLTAGVTGRKLTGMDMIRSEIAPGNTYVAAGDEAVRDGNIVTVSARPYYHVWMREFLPLLP</sequence>
<evidence type="ECO:0000256" key="1">
    <source>
        <dbReference type="ARBA" id="ARBA00008542"/>
    </source>
</evidence>
<gene>
    <name evidence="3" type="ORF">CP976_19120</name>
</gene>
<dbReference type="InterPro" id="IPR006286">
    <property type="entry name" value="C56_PfpI-like"/>
</dbReference>
<evidence type="ECO:0000313" key="3">
    <source>
        <dbReference type="EMBL" id="QEV26036.1"/>
    </source>
</evidence>
<dbReference type="SUPFAM" id="SSF52317">
    <property type="entry name" value="Class I glutamine amidotransferase-like"/>
    <property type="match status" value="2"/>
</dbReference>
<name>A0A5J6I0M1_STRC4</name>
<dbReference type="AlphaFoldDB" id="A0A5J6I0M1"/>
<dbReference type="EMBL" id="CP023694">
    <property type="protein sequence ID" value="QEV26036.1"/>
    <property type="molecule type" value="Genomic_DNA"/>
</dbReference>
<protein>
    <recommendedName>
        <fullName evidence="2">DJ-1/PfpI domain-containing protein</fullName>
    </recommendedName>
</protein>
<feature type="domain" description="DJ-1/PfpI" evidence="2">
    <location>
        <begin position="205"/>
        <end position="386"/>
    </location>
</feature>
<dbReference type="RefSeq" id="WP_150481472.1">
    <property type="nucleotide sequence ID" value="NZ_BMTB01000006.1"/>
</dbReference>
<evidence type="ECO:0000259" key="2">
    <source>
        <dbReference type="Pfam" id="PF01965"/>
    </source>
</evidence>
<organism evidence="3 4">
    <name type="scientific">Streptomyces coeruleorubidus</name>
    <dbReference type="NCBI Taxonomy" id="116188"/>
    <lineage>
        <taxon>Bacteria</taxon>
        <taxon>Bacillati</taxon>
        <taxon>Actinomycetota</taxon>
        <taxon>Actinomycetes</taxon>
        <taxon>Kitasatosporales</taxon>
        <taxon>Streptomycetaceae</taxon>
        <taxon>Streptomyces</taxon>
    </lineage>
</organism>
<accession>A0A5J6I0M1</accession>
<feature type="domain" description="DJ-1/PfpI" evidence="2">
    <location>
        <begin position="3"/>
        <end position="185"/>
    </location>
</feature>
<proteinExistence type="inferred from homology"/>
<dbReference type="PROSITE" id="PS51276">
    <property type="entry name" value="PEPTIDASE_C56_PFPI"/>
    <property type="match status" value="1"/>
</dbReference>
<dbReference type="KEGG" id="scoe:CP976_19120"/>
<evidence type="ECO:0000313" key="4">
    <source>
        <dbReference type="Proteomes" id="UP000326598"/>
    </source>
</evidence>
<dbReference type="InterPro" id="IPR002818">
    <property type="entry name" value="DJ-1/PfpI"/>
</dbReference>
<dbReference type="Gene3D" id="3.40.50.880">
    <property type="match status" value="2"/>
</dbReference>
<dbReference type="Proteomes" id="UP000326598">
    <property type="component" value="Chromosome"/>
</dbReference>
<reference evidence="3 4" key="1">
    <citation type="submission" date="2017-09" db="EMBL/GenBank/DDBJ databases">
        <authorList>
            <person name="Lee N."/>
            <person name="Cho B.-K."/>
        </authorList>
    </citation>
    <scope>NUCLEOTIDE SEQUENCE [LARGE SCALE GENOMIC DNA]</scope>
    <source>
        <strain evidence="3 4">ATCC 13740</strain>
    </source>
</reference>